<sequence length="107" mass="12176">MCALVGGYQAENDSRQEFEFIKSFVAGEGYHFTTVMPGGTDVGHEGRWVNRYSGTPVVPPWHRIEPDNHMGHQNCQCLLEPRSWEVSDIECVFNNRQDVGFLCEVND</sequence>
<dbReference type="RefSeq" id="XP_055865187.1">
    <property type="nucleotide sequence ID" value="XM_056009212.1"/>
</dbReference>
<dbReference type="Gene3D" id="3.10.100.10">
    <property type="entry name" value="Mannose-Binding Protein A, subunit A"/>
    <property type="match status" value="1"/>
</dbReference>
<evidence type="ECO:0000313" key="1">
    <source>
        <dbReference type="Proteomes" id="UP001165740"/>
    </source>
</evidence>
<dbReference type="SUPFAM" id="SSF56436">
    <property type="entry name" value="C-type lectin-like"/>
    <property type="match status" value="1"/>
</dbReference>
<keyword evidence="1" id="KW-1185">Reference proteome</keyword>
<accession>A0A9W2YQY6</accession>
<dbReference type="InterPro" id="IPR016186">
    <property type="entry name" value="C-type_lectin-like/link_sf"/>
</dbReference>
<dbReference type="AlphaFoldDB" id="A0A9W2YQY6"/>
<dbReference type="Proteomes" id="UP001165740">
    <property type="component" value="Chromosome 13"/>
</dbReference>
<dbReference type="InterPro" id="IPR016187">
    <property type="entry name" value="CTDL_fold"/>
</dbReference>
<protein>
    <submittedName>
        <fullName evidence="2">Uncharacterized protein LOC129922568</fullName>
    </submittedName>
</protein>
<dbReference type="OrthoDB" id="6285913at2759"/>
<proteinExistence type="predicted"/>
<organism evidence="1 2">
    <name type="scientific">Biomphalaria glabrata</name>
    <name type="common">Bloodfluke planorb</name>
    <name type="synonym">Freshwater snail</name>
    <dbReference type="NCBI Taxonomy" id="6526"/>
    <lineage>
        <taxon>Eukaryota</taxon>
        <taxon>Metazoa</taxon>
        <taxon>Spiralia</taxon>
        <taxon>Lophotrochozoa</taxon>
        <taxon>Mollusca</taxon>
        <taxon>Gastropoda</taxon>
        <taxon>Heterobranchia</taxon>
        <taxon>Euthyneura</taxon>
        <taxon>Panpulmonata</taxon>
        <taxon>Hygrophila</taxon>
        <taxon>Lymnaeoidea</taxon>
        <taxon>Planorbidae</taxon>
        <taxon>Biomphalaria</taxon>
    </lineage>
</organism>
<evidence type="ECO:0000313" key="2">
    <source>
        <dbReference type="RefSeq" id="XP_055865187.1"/>
    </source>
</evidence>
<reference evidence="2" key="1">
    <citation type="submission" date="2025-08" db="UniProtKB">
        <authorList>
            <consortium name="RefSeq"/>
        </authorList>
    </citation>
    <scope>IDENTIFICATION</scope>
</reference>
<dbReference type="GeneID" id="129922568"/>
<gene>
    <name evidence="2" type="primary">LOC129922568</name>
</gene>
<name>A0A9W2YQY6_BIOGL</name>